<feature type="chain" id="PRO_5042506869" evidence="1">
    <location>
        <begin position="21"/>
        <end position="453"/>
    </location>
</feature>
<evidence type="ECO:0000313" key="3">
    <source>
        <dbReference type="Proteomes" id="UP001295740"/>
    </source>
</evidence>
<feature type="signal peptide" evidence="1">
    <location>
        <begin position="1"/>
        <end position="20"/>
    </location>
</feature>
<sequence length="453" mass="49203">MKVSQITLLGFLGCSSLALAKTFPRFRPGHFKRDGNSTTTTMLQLSTDAEFQYQLVRALSVAPYLGSDIGELLIAVNRLTAGDMDSYYAAFNALATRVHDTADAINVTKYPVSVRDARFREATYWRSADFFLHGNWSDPRINSLWASQTAAFDDAIALLSTPGERVTLPSAGGNFSVPAIFYGTGLPGRRPTLIMCSGMDGSQEEMYHIVGAAALQRGMNVITFEGPGQPTVRRDQDLGFIPEWEEVVTPVVNYALTRDEVDGSKLGLLGQSFGGYLAPRAAAFEHRLAAVMAIDGIYDFGQGLLDQFGSDFTRLFDAGNATAFNNAIDTQVLNNPDAPTSAVWGIQQGMWAFNVPTPYEWISRAQNYTLDGIAGDIKVPVFVGESQDDDNLPGQPKALADALGDLATYHLFESVDGAGLHCAVGASVLANQVVLDWFEDIVSWDQLNCDSEM</sequence>
<dbReference type="PANTHER" id="PTHR22946">
    <property type="entry name" value="DIENELACTONE HYDROLASE DOMAIN-CONTAINING PROTEIN-RELATED"/>
    <property type="match status" value="1"/>
</dbReference>
<protein>
    <submittedName>
        <fullName evidence="2">Uu.00g104970.m01.CDS01</fullName>
    </submittedName>
</protein>
<dbReference type="SUPFAM" id="SSF53474">
    <property type="entry name" value="alpha/beta-Hydrolases"/>
    <property type="match status" value="1"/>
</dbReference>
<dbReference type="EMBL" id="CAUWAG010000004">
    <property type="protein sequence ID" value="CAJ2503103.1"/>
    <property type="molecule type" value="Genomic_DNA"/>
</dbReference>
<keyword evidence="1" id="KW-0732">Signal</keyword>
<name>A0AAI8YFN2_9PEZI</name>
<evidence type="ECO:0000313" key="2">
    <source>
        <dbReference type="EMBL" id="CAJ2503103.1"/>
    </source>
</evidence>
<dbReference type="AlphaFoldDB" id="A0AAI8YFN2"/>
<organism evidence="2 3">
    <name type="scientific">Anthostomella pinea</name>
    <dbReference type="NCBI Taxonomy" id="933095"/>
    <lineage>
        <taxon>Eukaryota</taxon>
        <taxon>Fungi</taxon>
        <taxon>Dikarya</taxon>
        <taxon>Ascomycota</taxon>
        <taxon>Pezizomycotina</taxon>
        <taxon>Sordariomycetes</taxon>
        <taxon>Xylariomycetidae</taxon>
        <taxon>Xylariales</taxon>
        <taxon>Xylariaceae</taxon>
        <taxon>Anthostomella</taxon>
    </lineage>
</organism>
<evidence type="ECO:0000256" key="1">
    <source>
        <dbReference type="SAM" id="SignalP"/>
    </source>
</evidence>
<dbReference type="InterPro" id="IPR050261">
    <property type="entry name" value="FrsA_esterase"/>
</dbReference>
<dbReference type="Proteomes" id="UP001295740">
    <property type="component" value="Unassembled WGS sequence"/>
</dbReference>
<dbReference type="Gene3D" id="1.20.1440.110">
    <property type="entry name" value="acylaminoacyl peptidase"/>
    <property type="match status" value="1"/>
</dbReference>
<dbReference type="Gene3D" id="3.40.50.1820">
    <property type="entry name" value="alpha/beta hydrolase"/>
    <property type="match status" value="1"/>
</dbReference>
<reference evidence="2" key="1">
    <citation type="submission" date="2023-10" db="EMBL/GenBank/DDBJ databases">
        <authorList>
            <person name="Hackl T."/>
        </authorList>
    </citation>
    <scope>NUCLEOTIDE SEQUENCE</scope>
</reference>
<dbReference type="InterPro" id="IPR029058">
    <property type="entry name" value="AB_hydrolase_fold"/>
</dbReference>
<keyword evidence="3" id="KW-1185">Reference proteome</keyword>
<dbReference type="PANTHER" id="PTHR22946:SF12">
    <property type="entry name" value="CONIDIAL PIGMENT BIOSYNTHESIS PROTEIN AYG1 (AFU_ORTHOLOGUE AFUA_2G17550)"/>
    <property type="match status" value="1"/>
</dbReference>
<accession>A0AAI8YFN2</accession>
<proteinExistence type="predicted"/>
<comment type="caution">
    <text evidence="2">The sequence shown here is derived from an EMBL/GenBank/DDBJ whole genome shotgun (WGS) entry which is preliminary data.</text>
</comment>
<gene>
    <name evidence="2" type="ORF">KHLLAP_LOCUS3571</name>
</gene>